<dbReference type="Proteomes" id="UP000265540">
    <property type="component" value="Unassembled WGS sequence"/>
</dbReference>
<proteinExistence type="predicted"/>
<evidence type="ECO:0000256" key="1">
    <source>
        <dbReference type="SAM" id="Phobius"/>
    </source>
</evidence>
<feature type="transmembrane region" description="Helical" evidence="1">
    <location>
        <begin position="65"/>
        <end position="89"/>
    </location>
</feature>
<feature type="transmembrane region" description="Helical" evidence="1">
    <location>
        <begin position="109"/>
        <end position="129"/>
    </location>
</feature>
<organism evidence="2 3">
    <name type="scientific">candidate division WWE3 bacterium</name>
    <dbReference type="NCBI Taxonomy" id="2053526"/>
    <lineage>
        <taxon>Bacteria</taxon>
        <taxon>Katanobacteria</taxon>
    </lineage>
</organism>
<name>A0A3A4ZNH0_UNCKA</name>
<evidence type="ECO:0000313" key="2">
    <source>
        <dbReference type="EMBL" id="RJR28086.1"/>
    </source>
</evidence>
<keyword evidence="1" id="KW-0472">Membrane</keyword>
<comment type="caution">
    <text evidence="2">The sequence shown here is derived from an EMBL/GenBank/DDBJ whole genome shotgun (WGS) entry which is preliminary data.</text>
</comment>
<protein>
    <submittedName>
        <fullName evidence="2">Uncharacterized protein</fullName>
    </submittedName>
</protein>
<dbReference type="EMBL" id="QZJF01000004">
    <property type="protein sequence ID" value="RJR28086.1"/>
    <property type="molecule type" value="Genomic_DNA"/>
</dbReference>
<feature type="transmembrane region" description="Helical" evidence="1">
    <location>
        <begin position="35"/>
        <end position="53"/>
    </location>
</feature>
<keyword evidence="1" id="KW-0812">Transmembrane</keyword>
<evidence type="ECO:0000313" key="3">
    <source>
        <dbReference type="Proteomes" id="UP000265540"/>
    </source>
</evidence>
<accession>A0A3A4ZNH0</accession>
<gene>
    <name evidence="2" type="ORF">C4561_00410</name>
</gene>
<reference evidence="2 3" key="1">
    <citation type="journal article" date="2017" name="ISME J.">
        <title>Energy and carbon metabolisms in a deep terrestrial subsurface fluid microbial community.</title>
        <authorList>
            <person name="Momper L."/>
            <person name="Jungbluth S.P."/>
            <person name="Lee M.D."/>
            <person name="Amend J.P."/>
        </authorList>
    </citation>
    <scope>NUCLEOTIDE SEQUENCE [LARGE SCALE GENOMIC DNA]</scope>
    <source>
        <strain evidence="2">SURF_46</strain>
    </source>
</reference>
<sequence length="136" mass="15184">MFKALLRSFVFTLIALEIAREVLGPFDFSNSLRTLLLIALALSILNRYLKTVLDMLSLPDEGVVYLIIFFLMDLVIVNVLAVLISQFSIQDAQTPDLIILGFMIPSKSLSAIYSGMAGSAIVTVVYNFFEWLNSKK</sequence>
<dbReference type="AlphaFoldDB" id="A0A3A4ZNH0"/>
<keyword evidence="1" id="KW-1133">Transmembrane helix</keyword>